<evidence type="ECO:0000256" key="1">
    <source>
        <dbReference type="SAM" id="MobiDB-lite"/>
    </source>
</evidence>
<dbReference type="AlphaFoldDB" id="A0A6L3B786"/>
<protein>
    <submittedName>
        <fullName evidence="2">Uncharacterized protein</fullName>
    </submittedName>
</protein>
<reference evidence="2 3" key="1">
    <citation type="submission" date="2018-07" db="EMBL/GenBank/DDBJ databases">
        <title>Genome sequence of Roseomonas fauriae ATCC 49958.</title>
        <authorList>
            <person name="Sant'Anna F.H."/>
            <person name="Baldani J.I."/>
            <person name="Zilli J.E."/>
            <person name="Reis V.M."/>
            <person name="Hartmann A."/>
            <person name="Cruz L."/>
            <person name="de Souza E.M."/>
            <person name="de Oliveira Pedrosa F."/>
            <person name="Passaglia L.M.P."/>
        </authorList>
    </citation>
    <scope>NUCLEOTIDE SEQUENCE [LARGE SCALE GENOMIC DNA]</scope>
    <source>
        <strain evidence="2 3">ATCC 49958</strain>
    </source>
</reference>
<feature type="region of interest" description="Disordered" evidence="1">
    <location>
        <begin position="19"/>
        <end position="110"/>
    </location>
</feature>
<dbReference type="EMBL" id="QOKV01000001">
    <property type="protein sequence ID" value="KAA0688483.1"/>
    <property type="molecule type" value="Genomic_DNA"/>
</dbReference>
<name>A0A6L3B786_AZOBR</name>
<evidence type="ECO:0000313" key="3">
    <source>
        <dbReference type="Proteomes" id="UP000476837"/>
    </source>
</evidence>
<dbReference type="RefSeq" id="WP_149163183.1">
    <property type="nucleotide sequence ID" value="NZ_QOKV01000001.1"/>
</dbReference>
<comment type="caution">
    <text evidence="2">The sequence shown here is derived from an EMBL/GenBank/DDBJ whole genome shotgun (WGS) entry which is preliminary data.</text>
</comment>
<evidence type="ECO:0000313" key="2">
    <source>
        <dbReference type="EMBL" id="KAA0688483.1"/>
    </source>
</evidence>
<proteinExistence type="predicted"/>
<sequence length="1136" mass="121293">MSTIDDAFLDARIGARVRLEPAPPPVTKPDTSGGFDSFEDIPDKQNPGHILRYGNGPGFTTLVYRGPAENAPPLAQTGDKTPAPGGGGQAPQGVDTADTPAPAPSFLDQLGGTARRMGEDLGLALSGQRAPADAAEGQKVAPPDAVALWDESGVNPNELLFAIQRDPADGKLKPFVRPQPLDQRDGAQVAEDALADAGRVVGAAFMDPLKGAATGAAAAARLVTGVEDAGATLSSGPAGAMLRRMGTTARRVDEPILDGGRLSGKVGDYVAVREATEAETLAFQHSTGSTAGKPPALTFNLDRIVGPDDVKAAIDRTGQLFATPQKVTFTEIQQQAQAAGIDEKFIARVLNRSEGGELLNGKDMLNALRALTASSGELDRLAKAVVLPTATDLDKLKFRQQLAFHGALAKSVKGIQSDVARTLAVFRIPRDAGDVAAGEAVRRVLDEYGGEASVRDLATKYLSLSTQGARNKLAEAGMLAKLSDAFLAQFINGLLSSPKTHLVNVASNGVFGGMQILERQLAAVIGAGRTHLPGADPERAAMGEALAMTTGALRGFLDGWSIARRAWRENMPIQDIASRVEIARGDRLNPISAEAFNLTGPVGQAVNLYGKFVTLPSRAMLTEDEFFKAVGYRMELHAQAYRQGGAMFDDLIERGADPATARRQVADFAATFIENPPPSVKADAASFARTMTFQRDLESPLLAAVQQTLAMSPATKVIFPFFRTPMNIMLEVIQRSPLAPLSAQAREDFMAGGARRDLAIAKFTLGSLAMAAASSYALDGRITGSGPSRPELRQALERQGWQPYSFVFNAGELTPESITQLSKVGAVKVTPEKVYVSYERFDPLSPLLAMAADITGHALTAEDGTGVDGLAAGAALAFYSYMGDQPFFTGFAKIARVFQSMYDEPEERFGALMQGLTDTYGGVILDGMLPYSSLRGTIERYVNPDASNTMVEDFDPQLSPAVRGWYQALQRFKARTPGLSDDLEPSLDLFGRVRDQGDGQPWEMVLPLKISRGKPAAADQVLIDAGMPLKMPPRKMDGVALSAGQYNRFVRLMNTLPVIDGRNFPDYVAWLGDQPEYQDLPQGEGGAEFGFSGKQGVLAKVFTTYKQAAKQVLLQEEPDLKATIQAKERDRALHGR</sequence>
<gene>
    <name evidence="2" type="ORF">DS837_01780</name>
</gene>
<dbReference type="Proteomes" id="UP000476837">
    <property type="component" value="Unassembled WGS sequence"/>
</dbReference>
<accession>A0A6L3B786</accession>
<organism evidence="2 3">
    <name type="scientific">Azospirillum brasilense</name>
    <dbReference type="NCBI Taxonomy" id="192"/>
    <lineage>
        <taxon>Bacteria</taxon>
        <taxon>Pseudomonadati</taxon>
        <taxon>Pseudomonadota</taxon>
        <taxon>Alphaproteobacteria</taxon>
        <taxon>Rhodospirillales</taxon>
        <taxon>Azospirillaceae</taxon>
        <taxon>Azospirillum</taxon>
    </lineage>
</organism>